<comment type="caution">
    <text evidence="1">The sequence shown here is derived from an EMBL/GenBank/DDBJ whole genome shotgun (WGS) entry which is preliminary data.</text>
</comment>
<dbReference type="EMBL" id="CABVMM010000003">
    <property type="protein sequence ID" value="VVU99724.1"/>
    <property type="molecule type" value="Genomic_DNA"/>
</dbReference>
<organism evidence="1 2">
    <name type="scientific">Mesonia oceanica</name>
    <dbReference type="NCBI Taxonomy" id="2687242"/>
    <lineage>
        <taxon>Bacteria</taxon>
        <taxon>Pseudomonadati</taxon>
        <taxon>Bacteroidota</taxon>
        <taxon>Flavobacteriia</taxon>
        <taxon>Flavobacteriales</taxon>
        <taxon>Flavobacteriaceae</taxon>
        <taxon>Mesonia</taxon>
    </lineage>
</organism>
<sequence>MPMKNIVCIAEGYRESTMVNKNFRLKELRKPHCLLVHGRQRGVDQKVMPALVNIYSTWLPKEHFININEKEGLKATEFDFRMRVASFHGKIRNVYLKA</sequence>
<reference evidence="1" key="1">
    <citation type="submission" date="2019-09" db="EMBL/GenBank/DDBJ databases">
        <authorList>
            <person name="Rodrigo-Torres L."/>
            <person name="Arahal R. D."/>
            <person name="Lucena T."/>
        </authorList>
    </citation>
    <scope>NUCLEOTIDE SEQUENCE</scope>
    <source>
        <strain evidence="1">ISS653</strain>
    </source>
</reference>
<dbReference type="Proteomes" id="UP000356253">
    <property type="component" value="Unassembled WGS sequence"/>
</dbReference>
<accession>A0AC61Y6A6</accession>
<evidence type="ECO:0000313" key="1">
    <source>
        <dbReference type="EMBL" id="VVU99724.1"/>
    </source>
</evidence>
<proteinExistence type="predicted"/>
<name>A0AC61Y6A6_9FLAO</name>
<keyword evidence="2" id="KW-1185">Reference proteome</keyword>
<gene>
    <name evidence="1" type="ORF">FVB9532_00981</name>
</gene>
<evidence type="ECO:0000313" key="2">
    <source>
        <dbReference type="Proteomes" id="UP000356253"/>
    </source>
</evidence>
<protein>
    <submittedName>
        <fullName evidence="1">Uncharacterized protein</fullName>
    </submittedName>
</protein>